<protein>
    <recommendedName>
        <fullName evidence="2">Putative restriction endonuclease domain-containing protein</fullName>
    </recommendedName>
</protein>
<keyword evidence="1" id="KW-0175">Coiled coil</keyword>
<dbReference type="CDD" id="cd06260">
    <property type="entry name" value="DUF820-like"/>
    <property type="match status" value="1"/>
</dbReference>
<dbReference type="InterPro" id="IPR011335">
    <property type="entry name" value="Restrct_endonuc-II-like"/>
</dbReference>
<evidence type="ECO:0000313" key="4">
    <source>
        <dbReference type="Proteomes" id="UP000003480"/>
    </source>
</evidence>
<dbReference type="SUPFAM" id="SSF52980">
    <property type="entry name" value="Restriction endonuclease-like"/>
    <property type="match status" value="1"/>
</dbReference>
<dbReference type="EMBL" id="CAIJ01000683">
    <property type="protein sequence ID" value="CCI05163.1"/>
    <property type="molecule type" value="Genomic_DNA"/>
</dbReference>
<reference evidence="3 4" key="1">
    <citation type="submission" date="2012-04" db="EMBL/GenBank/DDBJ databases">
        <authorList>
            <person name="Genoscope - CEA"/>
        </authorList>
    </citation>
    <scope>NUCLEOTIDE SEQUENCE [LARGE SCALE GENOMIC DNA]</scope>
    <source>
        <strain evidence="3 4">9443</strain>
    </source>
</reference>
<gene>
    <name evidence="3" type="ORF">MICAC_7130001</name>
</gene>
<comment type="caution">
    <text evidence="3">The sequence shown here is derived from an EMBL/GenBank/DDBJ whole genome shotgun (WGS) entry which is preliminary data.</text>
</comment>
<feature type="coiled-coil region" evidence="1">
    <location>
        <begin position="113"/>
        <end position="142"/>
    </location>
</feature>
<evidence type="ECO:0000313" key="3">
    <source>
        <dbReference type="EMBL" id="CCI05163.1"/>
    </source>
</evidence>
<dbReference type="Gene3D" id="3.90.1570.10">
    <property type="entry name" value="tt1808, chain A"/>
    <property type="match status" value="1"/>
</dbReference>
<feature type="domain" description="Putative restriction endonuclease" evidence="2">
    <location>
        <begin position="9"/>
        <end position="72"/>
    </location>
</feature>
<dbReference type="AlphaFoldDB" id="I4GB52"/>
<sequence length="158" mass="18889">MVVFGRPKGRRGSYKQWEEDNISPQVVFEILSPSNSLEEMERKLLFYQRYGVEEYYLYDPESNHLQGWWRREGLLNSIPEMKGWVSPRLNIRFELTENELDIYDPNGQKFLTFIELSQRLEQERLKAEQASLQLEQERLKAERLAEYIRSLGIDPDTL</sequence>
<name>I4GB52_MICAE</name>
<proteinExistence type="predicted"/>
<evidence type="ECO:0000256" key="1">
    <source>
        <dbReference type="SAM" id="Coils"/>
    </source>
</evidence>
<dbReference type="Pfam" id="PF05685">
    <property type="entry name" value="Uma2"/>
    <property type="match status" value="1"/>
</dbReference>
<dbReference type="HOGENOM" id="CLU_075279_0_2_3"/>
<dbReference type="PANTHER" id="PTHR33352:SF2">
    <property type="entry name" value="SLL0995 PROTEIN"/>
    <property type="match status" value="1"/>
</dbReference>
<accession>I4GB52</accession>
<dbReference type="PANTHER" id="PTHR33352">
    <property type="entry name" value="SLR1095 PROTEIN"/>
    <property type="match status" value="1"/>
</dbReference>
<evidence type="ECO:0000259" key="2">
    <source>
        <dbReference type="Pfam" id="PF05685"/>
    </source>
</evidence>
<dbReference type="InterPro" id="IPR008538">
    <property type="entry name" value="Uma2"/>
</dbReference>
<dbReference type="InterPro" id="IPR012296">
    <property type="entry name" value="Nuclease_put_TT1808"/>
</dbReference>
<dbReference type="Proteomes" id="UP000003480">
    <property type="component" value="Unassembled WGS sequence"/>
</dbReference>
<organism evidence="3 4">
    <name type="scientific">Microcystis aeruginosa PCC 9443</name>
    <dbReference type="NCBI Taxonomy" id="1160281"/>
    <lineage>
        <taxon>Bacteria</taxon>
        <taxon>Bacillati</taxon>
        <taxon>Cyanobacteriota</taxon>
        <taxon>Cyanophyceae</taxon>
        <taxon>Oscillatoriophycideae</taxon>
        <taxon>Chroococcales</taxon>
        <taxon>Microcystaceae</taxon>
        <taxon>Microcystis</taxon>
    </lineage>
</organism>